<dbReference type="AlphaFoldDB" id="A0A4Q4SXH4"/>
<dbReference type="EMBL" id="QJNU01000660">
    <property type="protein sequence ID" value="RYO90484.1"/>
    <property type="molecule type" value="Genomic_DNA"/>
</dbReference>
<evidence type="ECO:0000313" key="2">
    <source>
        <dbReference type="EMBL" id="RYO90484.1"/>
    </source>
</evidence>
<feature type="region of interest" description="Disordered" evidence="1">
    <location>
        <begin position="208"/>
        <end position="228"/>
    </location>
</feature>
<gene>
    <name evidence="2" type="ORF">DL764_008442</name>
</gene>
<protein>
    <submittedName>
        <fullName evidence="2">Uncharacterized protein</fullName>
    </submittedName>
</protein>
<dbReference type="Proteomes" id="UP000293360">
    <property type="component" value="Unassembled WGS sequence"/>
</dbReference>
<name>A0A4Q4SXH4_9PEZI</name>
<accession>A0A4Q4SXH4</accession>
<dbReference type="OrthoDB" id="4638065at2759"/>
<reference evidence="2 3" key="1">
    <citation type="submission" date="2018-06" db="EMBL/GenBank/DDBJ databases">
        <title>Complete Genomes of Monosporascus.</title>
        <authorList>
            <person name="Robinson A.J."/>
            <person name="Natvig D.O."/>
        </authorList>
    </citation>
    <scope>NUCLEOTIDE SEQUENCE [LARGE SCALE GENOMIC DNA]</scope>
    <source>
        <strain evidence="2 3">CBS 110550</strain>
    </source>
</reference>
<evidence type="ECO:0000256" key="1">
    <source>
        <dbReference type="SAM" id="MobiDB-lite"/>
    </source>
</evidence>
<comment type="caution">
    <text evidence="2">The sequence shown here is derived from an EMBL/GenBank/DDBJ whole genome shotgun (WGS) entry which is preliminary data.</text>
</comment>
<sequence>MPLSRSEAPASISDSEAIESQLGRLNLLTKGRRTIKTLQELTEYERERKGLLNLGVRCKCIEGDPFGVLMSWAGNVAHPEDDRIPLLGELSSTKLDEGAKVKAIESLLHMIPTTPFGQIAEELSVENSYKVLMENAQETIVTFKLASSVSVRLMQCHDIGKCDESSYGRTIRASMSRAHTTSQLDDPPTTKELTQHIMARLLSKSKSSLGITEDEDPDNIKNGPSNSGHTGRTCGGFFYELRKAAQEEYRYHM</sequence>
<keyword evidence="3" id="KW-1185">Reference proteome</keyword>
<organism evidence="2 3">
    <name type="scientific">Monosporascus ibericus</name>
    <dbReference type="NCBI Taxonomy" id="155417"/>
    <lineage>
        <taxon>Eukaryota</taxon>
        <taxon>Fungi</taxon>
        <taxon>Dikarya</taxon>
        <taxon>Ascomycota</taxon>
        <taxon>Pezizomycotina</taxon>
        <taxon>Sordariomycetes</taxon>
        <taxon>Xylariomycetidae</taxon>
        <taxon>Xylariales</taxon>
        <taxon>Xylariales incertae sedis</taxon>
        <taxon>Monosporascus</taxon>
    </lineage>
</organism>
<evidence type="ECO:0000313" key="3">
    <source>
        <dbReference type="Proteomes" id="UP000293360"/>
    </source>
</evidence>
<proteinExistence type="predicted"/>